<dbReference type="EMBL" id="GG745338">
    <property type="protein sequence ID" value="KNE61603.1"/>
    <property type="molecule type" value="Genomic_DNA"/>
</dbReference>
<dbReference type="AlphaFoldDB" id="A0A0L0SGG2"/>
<dbReference type="Pfam" id="PF11882">
    <property type="entry name" value="DUF3402"/>
    <property type="match status" value="1"/>
</dbReference>
<accession>A0A0L0SGG2</accession>
<feature type="region of interest" description="Disordered" evidence="1">
    <location>
        <begin position="689"/>
        <end position="713"/>
    </location>
</feature>
<keyword evidence="4" id="KW-1185">Reference proteome</keyword>
<dbReference type="OrthoDB" id="18234at2759"/>
<feature type="compositionally biased region" description="Pro residues" evidence="1">
    <location>
        <begin position="340"/>
        <end position="354"/>
    </location>
</feature>
<dbReference type="STRING" id="578462.A0A0L0SGG2"/>
<organism evidence="3 4">
    <name type="scientific">Allomyces macrogynus (strain ATCC 38327)</name>
    <name type="common">Allomyces javanicus var. macrogynus</name>
    <dbReference type="NCBI Taxonomy" id="578462"/>
    <lineage>
        <taxon>Eukaryota</taxon>
        <taxon>Fungi</taxon>
        <taxon>Fungi incertae sedis</taxon>
        <taxon>Blastocladiomycota</taxon>
        <taxon>Blastocladiomycetes</taxon>
        <taxon>Blastocladiales</taxon>
        <taxon>Blastocladiaceae</taxon>
        <taxon>Allomyces</taxon>
    </lineage>
</organism>
<evidence type="ECO:0000313" key="3">
    <source>
        <dbReference type="EMBL" id="KNE61603.1"/>
    </source>
</evidence>
<dbReference type="eggNOG" id="KOG3680">
    <property type="taxonomic scope" value="Eukaryota"/>
</dbReference>
<dbReference type="InterPro" id="IPR040185">
    <property type="entry name" value="Far11/STRP"/>
</dbReference>
<proteinExistence type="predicted"/>
<evidence type="ECO:0000313" key="4">
    <source>
        <dbReference type="Proteomes" id="UP000054350"/>
    </source>
</evidence>
<name>A0A0L0SGG2_ALLM3</name>
<feature type="compositionally biased region" description="Low complexity" evidence="1">
    <location>
        <begin position="257"/>
        <end position="267"/>
    </location>
</feature>
<evidence type="ECO:0000259" key="2">
    <source>
        <dbReference type="SMART" id="SM01293"/>
    </source>
</evidence>
<feature type="region of interest" description="Disordered" evidence="1">
    <location>
        <begin position="255"/>
        <end position="278"/>
    </location>
</feature>
<reference evidence="3 4" key="1">
    <citation type="submission" date="2009-11" db="EMBL/GenBank/DDBJ databases">
        <title>Annotation of Allomyces macrogynus ATCC 38327.</title>
        <authorList>
            <consortium name="The Broad Institute Genome Sequencing Platform"/>
            <person name="Russ C."/>
            <person name="Cuomo C."/>
            <person name="Burger G."/>
            <person name="Gray M.W."/>
            <person name="Holland P.W.H."/>
            <person name="King N."/>
            <person name="Lang F.B.F."/>
            <person name="Roger A.J."/>
            <person name="Ruiz-Trillo I."/>
            <person name="Young S.K."/>
            <person name="Zeng Q."/>
            <person name="Gargeya S."/>
            <person name="Fitzgerald M."/>
            <person name="Haas B."/>
            <person name="Abouelleil A."/>
            <person name="Alvarado L."/>
            <person name="Arachchi H.M."/>
            <person name="Berlin A."/>
            <person name="Chapman S.B."/>
            <person name="Gearin G."/>
            <person name="Goldberg J."/>
            <person name="Griggs A."/>
            <person name="Gujja S."/>
            <person name="Hansen M."/>
            <person name="Heiman D."/>
            <person name="Howarth C."/>
            <person name="Larimer J."/>
            <person name="Lui A."/>
            <person name="MacDonald P.J.P."/>
            <person name="McCowen C."/>
            <person name="Montmayeur A."/>
            <person name="Murphy C."/>
            <person name="Neiman D."/>
            <person name="Pearson M."/>
            <person name="Priest M."/>
            <person name="Roberts A."/>
            <person name="Saif S."/>
            <person name="Shea T."/>
            <person name="Sisk P."/>
            <person name="Stolte C."/>
            <person name="Sykes S."/>
            <person name="Wortman J."/>
            <person name="Nusbaum C."/>
            <person name="Birren B."/>
        </authorList>
    </citation>
    <scope>NUCLEOTIDE SEQUENCE [LARGE SCALE GENOMIC DNA]</scope>
    <source>
        <strain evidence="3 4">ATCC 38327</strain>
    </source>
</reference>
<dbReference type="VEuPathDB" id="FungiDB:AMAG_06416"/>
<dbReference type="SMART" id="SM01293">
    <property type="entry name" value="DUF3402"/>
    <property type="match status" value="1"/>
</dbReference>
<gene>
    <name evidence="3" type="ORF">AMAG_06416</name>
</gene>
<dbReference type="PANTHER" id="PTHR13239">
    <property type="entry name" value="PROTEIN REQUIRED FOR HYPHAL ANASTOMOSIS HAM-2"/>
    <property type="match status" value="1"/>
</dbReference>
<dbReference type="GO" id="GO:0005829">
    <property type="term" value="C:cytosol"/>
    <property type="evidence" value="ECO:0007669"/>
    <property type="project" value="TreeGrafter"/>
</dbReference>
<evidence type="ECO:0000256" key="1">
    <source>
        <dbReference type="SAM" id="MobiDB-lite"/>
    </source>
</evidence>
<dbReference type="GO" id="GO:0007010">
    <property type="term" value="P:cytoskeleton organization"/>
    <property type="evidence" value="ECO:0007669"/>
    <property type="project" value="TreeGrafter"/>
</dbReference>
<protein>
    <recommendedName>
        <fullName evidence="2">Far11/STRP C-terminal domain-containing protein</fullName>
    </recommendedName>
</protein>
<sequence length="757" mass="83810">MASLTASPAGTSDQLVVDPADLLDALPITNYNNEEYDTVDRELAAFFTIGEDGLVPREIPFEERWHHMSWPDHKREIGRLLDALDTTTWRTALDRLHWIAVGVPTRQSNRDPWIISLKRTHTGLAQAGFLACLWPRLRAALDDLDAVTKTSIINSTAASVVTVPVDLRVLLGCMFAHVLACFHFQIPLDFGEPPYALTLIRFLARADPDRTPLPLLKKVTLTLWKLLLGHLGDLPRARAIKETLMRFYHLNPPPASPATASPSNSPVAPAPPPFETKASPQDYAQAWALLVARYPAIDLPAPPPRLPTMPNPPTAHHPPRRMFAARKKVSSQDHLLLPVSPVPSPAPSPPPSPLPGGGEWRASAEAGMAAVAAGVHVDTTGAAHEGEGLPLPLREYVETFKKHQRESLFAHMLPQIDPEYPPELDEYVDAVKAIYSALLPDLDKFLQHLLHLLSATALTPPIPHPTAVQAADRRERDLAALATASILSLLLRHTTLVHPLMGSHIAHTLVDGNGLVPLLQVLNVPDIDRLWAPTTAPPPSMWPFPADLVLPHTAAGSLTAWSAAVTAMHVLRMLRALTKGHVHRVLFLYQHKTFNVMKRWVGGAHNYALVKAALKLVKAQMPFMSRKWRQSNIALISLIYHHLTPKLVDDYLMTTDPEAEAADGLRHEEHICTLITSFHAHHFPDVVHAHHPRRRGTATPDSDSDADRPSPMSTPLLAALASLHLGDDDDEPRDDGVLEEWRDEYEETMQVHEWWKQ</sequence>
<reference evidence="3 4" key="2">
    <citation type="submission" date="2009-11" db="EMBL/GenBank/DDBJ databases">
        <title>The Genome Sequence of Allomyces macrogynus strain ATCC 38327.</title>
        <authorList>
            <consortium name="The Broad Institute Genome Sequencing Platform"/>
            <person name="Russ C."/>
            <person name="Cuomo C."/>
            <person name="Shea T."/>
            <person name="Young S.K."/>
            <person name="Zeng Q."/>
            <person name="Koehrsen M."/>
            <person name="Haas B."/>
            <person name="Borodovsky M."/>
            <person name="Guigo R."/>
            <person name="Alvarado L."/>
            <person name="Berlin A."/>
            <person name="Borenstein D."/>
            <person name="Chen Z."/>
            <person name="Engels R."/>
            <person name="Freedman E."/>
            <person name="Gellesch M."/>
            <person name="Goldberg J."/>
            <person name="Griggs A."/>
            <person name="Gujja S."/>
            <person name="Heiman D."/>
            <person name="Hepburn T."/>
            <person name="Howarth C."/>
            <person name="Jen D."/>
            <person name="Larson L."/>
            <person name="Lewis B."/>
            <person name="Mehta T."/>
            <person name="Park D."/>
            <person name="Pearson M."/>
            <person name="Roberts A."/>
            <person name="Saif S."/>
            <person name="Shenoy N."/>
            <person name="Sisk P."/>
            <person name="Stolte C."/>
            <person name="Sykes S."/>
            <person name="Walk T."/>
            <person name="White J."/>
            <person name="Yandava C."/>
            <person name="Burger G."/>
            <person name="Gray M.W."/>
            <person name="Holland P.W.H."/>
            <person name="King N."/>
            <person name="Lang F.B.F."/>
            <person name="Roger A.J."/>
            <person name="Ruiz-Trillo I."/>
            <person name="Lander E."/>
            <person name="Nusbaum C."/>
        </authorList>
    </citation>
    <scope>NUCLEOTIDE SEQUENCE [LARGE SCALE GENOMIC DNA]</scope>
    <source>
        <strain evidence="3 4">ATCC 38327</strain>
    </source>
</reference>
<dbReference type="Pfam" id="PF07923">
    <property type="entry name" value="N1221"/>
    <property type="match status" value="1"/>
</dbReference>
<feature type="domain" description="Far11/STRP C-terminal" evidence="2">
    <location>
        <begin position="390"/>
        <end position="745"/>
    </location>
</feature>
<dbReference type="InterPro" id="IPR021819">
    <property type="entry name" value="Far11/STRP_C"/>
</dbReference>
<feature type="region of interest" description="Disordered" evidence="1">
    <location>
        <begin position="338"/>
        <end position="360"/>
    </location>
</feature>
<dbReference type="PANTHER" id="PTHR13239:SF4">
    <property type="entry name" value="AT25231P"/>
    <property type="match status" value="1"/>
</dbReference>
<dbReference type="InterPro" id="IPR012486">
    <property type="entry name" value="Far11/STRP_N"/>
</dbReference>
<dbReference type="Proteomes" id="UP000054350">
    <property type="component" value="Unassembled WGS sequence"/>
</dbReference>